<gene>
    <name evidence="13" type="ORF">L5515_005062</name>
</gene>
<dbReference type="Gene3D" id="3.40.50.150">
    <property type="entry name" value="Vaccinia Virus protein VP39"/>
    <property type="match status" value="1"/>
</dbReference>
<evidence type="ECO:0000259" key="12">
    <source>
        <dbReference type="PROSITE" id="PS51569"/>
    </source>
</evidence>
<dbReference type="GO" id="GO:0032259">
    <property type="term" value="P:methylation"/>
    <property type="evidence" value="ECO:0007669"/>
    <property type="project" value="UniProtKB-KW"/>
</dbReference>
<comment type="subcellular location">
    <subcellularLocation>
        <location evidence="1 11">Nucleus</location>
    </subcellularLocation>
</comment>
<evidence type="ECO:0000256" key="5">
    <source>
        <dbReference type="ARBA" id="ARBA00022679"/>
    </source>
</evidence>
<evidence type="ECO:0000256" key="4">
    <source>
        <dbReference type="ARBA" id="ARBA00022603"/>
    </source>
</evidence>
<reference evidence="13 14" key="1">
    <citation type="submission" date="2022-04" db="EMBL/GenBank/DDBJ databases">
        <title>Chromosome-level reference genomes for two strains of Caenorhabditis briggsae: an improved platform for comparative genomics.</title>
        <authorList>
            <person name="Stevens L."/>
            <person name="Andersen E."/>
        </authorList>
    </citation>
    <scope>NUCLEOTIDE SEQUENCE [LARGE SCALE GENOMIC DNA]</scope>
    <source>
        <strain evidence="13">VX34</strain>
        <tissue evidence="13">Whole-organism</tissue>
    </source>
</reference>
<keyword evidence="14" id="KW-1185">Reference proteome</keyword>
<accession>A0AAE9JDP6</accession>
<evidence type="ECO:0000313" key="14">
    <source>
        <dbReference type="Proteomes" id="UP000829354"/>
    </source>
</evidence>
<dbReference type="InterPro" id="IPR025789">
    <property type="entry name" value="DOT1_dom"/>
</dbReference>
<evidence type="ECO:0000256" key="7">
    <source>
        <dbReference type="ARBA" id="ARBA00022853"/>
    </source>
</evidence>
<dbReference type="PANTHER" id="PTHR21451">
    <property type="entry name" value="HISTONE H3 METHYLTRANSFERASE"/>
    <property type="match status" value="1"/>
</dbReference>
<name>A0AAE9JDP6_CAEBR</name>
<dbReference type="EMBL" id="CP092622">
    <property type="protein sequence ID" value="UMM25110.1"/>
    <property type="molecule type" value="Genomic_DNA"/>
</dbReference>
<keyword evidence="8 11" id="KW-0539">Nucleus</keyword>
<dbReference type="GO" id="GO:0051726">
    <property type="term" value="P:regulation of cell cycle"/>
    <property type="evidence" value="ECO:0007669"/>
    <property type="project" value="InterPro"/>
</dbReference>
<dbReference type="AlphaFoldDB" id="A0AAE9JDP6"/>
<comment type="function">
    <text evidence="11">Histone methyltransferase that specifically trimethylates histone H3 to form H3K79me3. This methylation is required for telomere silencing and for the pachytene checkpoint during the meiotic cell cycle by allowing the recruitment of RAD9 to double strand breaks. Nucleosomes are preferred as substrate compared to free histone.</text>
</comment>
<comment type="miscellaneous">
    <text evidence="11">In contrast to other lysine histone methyltransferases, it does not contain a SET domain, suggesting the existence of another mechanism for methylation of lysine residues of histones.</text>
</comment>
<comment type="similarity">
    <text evidence="11">Belongs to the class I-like SAM-binding methyltransferase superfamily. DOT1 family.</text>
</comment>
<dbReference type="GO" id="GO:0140956">
    <property type="term" value="F:histone H3K79 trimethyltransferase activity"/>
    <property type="evidence" value="ECO:0007669"/>
    <property type="project" value="UniProtKB-EC"/>
</dbReference>
<keyword evidence="7 11" id="KW-0156">Chromatin regulator</keyword>
<evidence type="ECO:0000256" key="3">
    <source>
        <dbReference type="ARBA" id="ARBA00020987"/>
    </source>
</evidence>
<protein>
    <recommendedName>
        <fullName evidence="3 11">Histone-lysine N-methyltransferase, H3 lysine-79 specific</fullName>
        <ecNumber evidence="2 11">2.1.1.360</ecNumber>
    </recommendedName>
    <alternativeName>
        <fullName evidence="9 11">Histone H3-K79 methyltransferase</fullName>
    </alternativeName>
</protein>
<dbReference type="PROSITE" id="PS51569">
    <property type="entry name" value="DOT1"/>
    <property type="match status" value="1"/>
</dbReference>
<feature type="domain" description="DOT1" evidence="12">
    <location>
        <begin position="1"/>
        <end position="212"/>
    </location>
</feature>
<dbReference type="SUPFAM" id="SSF53335">
    <property type="entry name" value="S-adenosyl-L-methionine-dependent methyltransferases"/>
    <property type="match status" value="1"/>
</dbReference>
<evidence type="ECO:0000256" key="6">
    <source>
        <dbReference type="ARBA" id="ARBA00022691"/>
    </source>
</evidence>
<sequence length="244" mass="28403">MTAMFNDNQYEKLANRATVLKKVWVRPRNTGLMSSVGIAPMLGAIEVPEMRLRDARMSNGASVLSHWRANNPTAVVNPDQFMVRELSSGVLIPVQFLKIVQLPRDFTIAENKELIKKATIILANNLLFDDKLMKKLKEILYFCNSGTRIVVTKLIDRTRMKEDNFSEHFNSYSGTVPLEGIDRQMEWTKKDIPFWLTTMDQDKVFRVAEKYRAEKEEREERREVKRLTRAQKAEMRNVGRLLHE</sequence>
<dbReference type="InterPro" id="IPR029063">
    <property type="entry name" value="SAM-dependent_MTases_sf"/>
</dbReference>
<comment type="catalytic activity">
    <reaction evidence="10 11">
        <text>L-lysyl(79)-[histone H3] + 3 S-adenosyl-L-methionine = N(6),N(6),N(6)-trimethyl-L-lysyl(79)-[histone H3] + 3 S-adenosyl-L-homocysteine + 3 H(+)</text>
        <dbReference type="Rhea" id="RHEA:60328"/>
        <dbReference type="Rhea" id="RHEA-COMP:15549"/>
        <dbReference type="Rhea" id="RHEA-COMP:15552"/>
        <dbReference type="ChEBI" id="CHEBI:15378"/>
        <dbReference type="ChEBI" id="CHEBI:29969"/>
        <dbReference type="ChEBI" id="CHEBI:57856"/>
        <dbReference type="ChEBI" id="CHEBI:59789"/>
        <dbReference type="ChEBI" id="CHEBI:61961"/>
        <dbReference type="EC" id="2.1.1.360"/>
    </reaction>
</comment>
<evidence type="ECO:0000256" key="9">
    <source>
        <dbReference type="ARBA" id="ARBA00029821"/>
    </source>
</evidence>
<organism evidence="13 14">
    <name type="scientific">Caenorhabditis briggsae</name>
    <dbReference type="NCBI Taxonomy" id="6238"/>
    <lineage>
        <taxon>Eukaryota</taxon>
        <taxon>Metazoa</taxon>
        <taxon>Ecdysozoa</taxon>
        <taxon>Nematoda</taxon>
        <taxon>Chromadorea</taxon>
        <taxon>Rhabditida</taxon>
        <taxon>Rhabditina</taxon>
        <taxon>Rhabditomorpha</taxon>
        <taxon>Rhabditoidea</taxon>
        <taxon>Rhabditidae</taxon>
        <taxon>Peloderinae</taxon>
        <taxon>Caenorhabditis</taxon>
    </lineage>
</organism>
<proteinExistence type="inferred from homology"/>
<dbReference type="EC" id="2.1.1.360" evidence="2 11"/>
<keyword evidence="4 11" id="KW-0489">Methyltransferase</keyword>
<dbReference type="InterPro" id="IPR030445">
    <property type="entry name" value="H3-K79_meTrfase"/>
</dbReference>
<dbReference type="Proteomes" id="UP000829354">
    <property type="component" value="Chromosome III"/>
</dbReference>
<evidence type="ECO:0000256" key="2">
    <source>
        <dbReference type="ARBA" id="ARBA00012190"/>
    </source>
</evidence>
<dbReference type="Pfam" id="PF08123">
    <property type="entry name" value="DOT1"/>
    <property type="match status" value="1"/>
</dbReference>
<evidence type="ECO:0000256" key="11">
    <source>
        <dbReference type="RuleBase" id="RU271113"/>
    </source>
</evidence>
<dbReference type="GO" id="GO:0005634">
    <property type="term" value="C:nucleus"/>
    <property type="evidence" value="ECO:0007669"/>
    <property type="project" value="UniProtKB-SubCell"/>
</dbReference>
<dbReference type="PANTHER" id="PTHR21451:SF0">
    <property type="entry name" value="HISTONE-LYSINE N-METHYLTRANSFERASE, H3 LYSINE-79 SPECIFIC"/>
    <property type="match status" value="1"/>
</dbReference>
<evidence type="ECO:0000313" key="13">
    <source>
        <dbReference type="EMBL" id="UMM25110.1"/>
    </source>
</evidence>
<evidence type="ECO:0000256" key="10">
    <source>
        <dbReference type="ARBA" id="ARBA00047770"/>
    </source>
</evidence>
<evidence type="ECO:0000256" key="1">
    <source>
        <dbReference type="ARBA" id="ARBA00004123"/>
    </source>
</evidence>
<keyword evidence="6 11" id="KW-0949">S-adenosyl-L-methionine</keyword>
<evidence type="ECO:0000256" key="8">
    <source>
        <dbReference type="ARBA" id="ARBA00023242"/>
    </source>
</evidence>
<keyword evidence="5 11" id="KW-0808">Transferase</keyword>